<protein>
    <submittedName>
        <fullName evidence="4">Tetratricopeptide repeat protein</fullName>
    </submittedName>
</protein>
<evidence type="ECO:0000313" key="5">
    <source>
        <dbReference type="Proteomes" id="UP000321721"/>
    </source>
</evidence>
<dbReference type="EMBL" id="VOOS01000002">
    <property type="protein sequence ID" value="TXB65828.1"/>
    <property type="molecule type" value="Genomic_DNA"/>
</dbReference>
<dbReference type="InterPro" id="IPR050498">
    <property type="entry name" value="Ycf3"/>
</dbReference>
<dbReference type="Pfam" id="PF13414">
    <property type="entry name" value="TPR_11"/>
    <property type="match status" value="1"/>
</dbReference>
<evidence type="ECO:0000313" key="4">
    <source>
        <dbReference type="EMBL" id="TXB65828.1"/>
    </source>
</evidence>
<evidence type="ECO:0000256" key="3">
    <source>
        <dbReference type="PROSITE-ProRule" id="PRU00339"/>
    </source>
</evidence>
<reference evidence="4 5" key="1">
    <citation type="submission" date="2019-08" db="EMBL/GenBank/DDBJ databases">
        <title>Genome of Vicingus serpentipes NCIMB 15042.</title>
        <authorList>
            <person name="Bowman J.P."/>
        </authorList>
    </citation>
    <scope>NUCLEOTIDE SEQUENCE [LARGE SCALE GENOMIC DNA]</scope>
    <source>
        <strain evidence="4 5">NCIMB 15042</strain>
    </source>
</reference>
<dbReference type="InterPro" id="IPR019734">
    <property type="entry name" value="TPR_rpt"/>
</dbReference>
<name>A0A5C6RU48_9FLAO</name>
<accession>A0A5C6RU48</accession>
<dbReference type="SMART" id="SM00028">
    <property type="entry name" value="TPR"/>
    <property type="match status" value="3"/>
</dbReference>
<evidence type="ECO:0000256" key="1">
    <source>
        <dbReference type="ARBA" id="ARBA00022737"/>
    </source>
</evidence>
<proteinExistence type="predicted"/>
<keyword evidence="1" id="KW-0677">Repeat</keyword>
<dbReference type="OrthoDB" id="1149028at2"/>
<dbReference type="AlphaFoldDB" id="A0A5C6RU48"/>
<dbReference type="GO" id="GO:0046813">
    <property type="term" value="P:receptor-mediated virion attachment to host cell"/>
    <property type="evidence" value="ECO:0007669"/>
    <property type="project" value="TreeGrafter"/>
</dbReference>
<organism evidence="4 5">
    <name type="scientific">Vicingus serpentipes</name>
    <dbReference type="NCBI Taxonomy" id="1926625"/>
    <lineage>
        <taxon>Bacteria</taxon>
        <taxon>Pseudomonadati</taxon>
        <taxon>Bacteroidota</taxon>
        <taxon>Flavobacteriia</taxon>
        <taxon>Flavobacteriales</taxon>
        <taxon>Vicingaceae</taxon>
        <taxon>Vicingus</taxon>
    </lineage>
</organism>
<gene>
    <name evidence="4" type="ORF">FRY74_04475</name>
</gene>
<dbReference type="PROSITE" id="PS50005">
    <property type="entry name" value="TPR"/>
    <property type="match status" value="1"/>
</dbReference>
<dbReference type="PANTHER" id="PTHR44858:SF1">
    <property type="entry name" value="UDP-N-ACETYLGLUCOSAMINE--PEPTIDE N-ACETYLGLUCOSAMINYLTRANSFERASE SPINDLY-RELATED"/>
    <property type="match status" value="1"/>
</dbReference>
<dbReference type="SUPFAM" id="SSF48452">
    <property type="entry name" value="TPR-like"/>
    <property type="match status" value="2"/>
</dbReference>
<evidence type="ECO:0000256" key="2">
    <source>
        <dbReference type="ARBA" id="ARBA00022803"/>
    </source>
</evidence>
<keyword evidence="5" id="KW-1185">Reference proteome</keyword>
<dbReference type="InterPro" id="IPR011990">
    <property type="entry name" value="TPR-like_helical_dom_sf"/>
</dbReference>
<comment type="caution">
    <text evidence="4">The sequence shown here is derived from an EMBL/GenBank/DDBJ whole genome shotgun (WGS) entry which is preliminary data.</text>
</comment>
<dbReference type="Proteomes" id="UP000321721">
    <property type="component" value="Unassembled WGS sequence"/>
</dbReference>
<dbReference type="Gene3D" id="1.25.40.10">
    <property type="entry name" value="Tetratricopeptide repeat domain"/>
    <property type="match status" value="2"/>
</dbReference>
<feature type="repeat" description="TPR" evidence="3">
    <location>
        <begin position="317"/>
        <end position="350"/>
    </location>
</feature>
<keyword evidence="2 3" id="KW-0802">TPR repeat</keyword>
<dbReference type="PANTHER" id="PTHR44858">
    <property type="entry name" value="TETRATRICOPEPTIDE REPEAT PROTEIN 6"/>
    <property type="match status" value="1"/>
</dbReference>
<sequence length="439" mass="49709">MARNLILMIKNKNNKKEKMKKTILTITTVAIASLSYAQKAKVVSAYNYNKAFERSQKCSELKEGLDAINMAIDHEQTKEWAKTWYYRGNLYFNILASKDACKDIDAEALDKATDSYMKALVLNFEDPELKKLDLEKEDGSDIMKFYGALQNKSKVDDEMYTMDIMGRKLPGLAGEHGNAGIDKFQNKDYAGAKESFGKSLMLNQLGGKLDTMMMYNTALAAEYSDDTETAKQIYDGLIMMKYNIDGNGPNLYRSQANLYKKEGNEEKAAEYIKKGRAAYPSDYNLIVAELDGYLKEQKYEEALQNLNLAIENNSSNEVLYFARGTVYEALKNEDNAVADYKKAIELKPNYFDAVFNLGAYYFNKGADKVNEANALPYNETKKFDAVKAEAKVAFEASIPHIEKANEIKPEDVDTANMLIKVYTQTEQYDKAKAIKAKYQ</sequence>
<dbReference type="GO" id="GO:0009279">
    <property type="term" value="C:cell outer membrane"/>
    <property type="evidence" value="ECO:0007669"/>
    <property type="project" value="TreeGrafter"/>
</dbReference>